<dbReference type="RefSeq" id="WP_101309831.1">
    <property type="nucleotide sequence ID" value="NZ_MVDE01000014.1"/>
</dbReference>
<dbReference type="SMART" id="SM00354">
    <property type="entry name" value="HTH_LACI"/>
    <property type="match status" value="1"/>
</dbReference>
<evidence type="ECO:0000313" key="6">
    <source>
        <dbReference type="Proteomes" id="UP000233618"/>
    </source>
</evidence>
<dbReference type="PANTHER" id="PTHR30146">
    <property type="entry name" value="LACI-RELATED TRANSCRIPTIONAL REPRESSOR"/>
    <property type="match status" value="1"/>
</dbReference>
<gene>
    <name evidence="5" type="ORF">BZG01_10665</name>
</gene>
<dbReference type="InterPro" id="IPR010982">
    <property type="entry name" value="Lambda_DNA-bd_dom_sf"/>
</dbReference>
<sequence>MTKAKIRIKDIAEQAGVSVGTVDRVLHNRGEVAEETKNKILEIAKVNNYQPNLIARALTSKKQCVFASLLPSPTEEDIFWKRPLNGITEAALELEQFQVKVKNFFFEHYNEQDFIKQAEAVLELNPSGVVFSPIFSKESLDFTEKLDQKGIPYVFIESKLSKSNYLAYVGSDGFHGGRVAANLIDFGIPENGDILIINLAKNLENVHHLNQRTQGFLSYFMDKGKNQGLKISIEIPKSDTEIIKEKLDSVIKKNKNIKAIFITGSKVYKIARYLISNALSDIILVGFDPIEQNIKYLNHGTIDFLIGQHPHQQGFKAVKKLFEYVLLNHDIPKDEYLPVDIINRECIKLYEA</sequence>
<keyword evidence="3" id="KW-0804">Transcription</keyword>
<dbReference type="SUPFAM" id="SSF53822">
    <property type="entry name" value="Periplasmic binding protein-like I"/>
    <property type="match status" value="1"/>
</dbReference>
<dbReference type="Pfam" id="PF13407">
    <property type="entry name" value="Peripla_BP_4"/>
    <property type="match status" value="1"/>
</dbReference>
<proteinExistence type="predicted"/>
<dbReference type="Gene3D" id="1.10.260.40">
    <property type="entry name" value="lambda repressor-like DNA-binding domains"/>
    <property type="match status" value="1"/>
</dbReference>
<dbReference type="GO" id="GO:0000976">
    <property type="term" value="F:transcription cis-regulatory region binding"/>
    <property type="evidence" value="ECO:0007669"/>
    <property type="project" value="TreeGrafter"/>
</dbReference>
<dbReference type="CDD" id="cd06307">
    <property type="entry name" value="PBP1_sugar_binding"/>
    <property type="match status" value="1"/>
</dbReference>
<dbReference type="GO" id="GO:0003700">
    <property type="term" value="F:DNA-binding transcription factor activity"/>
    <property type="evidence" value="ECO:0007669"/>
    <property type="project" value="TreeGrafter"/>
</dbReference>
<evidence type="ECO:0000259" key="4">
    <source>
        <dbReference type="PROSITE" id="PS50932"/>
    </source>
</evidence>
<dbReference type="Gene3D" id="3.40.50.2300">
    <property type="match status" value="2"/>
</dbReference>
<dbReference type="PANTHER" id="PTHR30146:SF144">
    <property type="entry name" value="LACI-FAMILY TRANSCRIPTION REGULATOR"/>
    <property type="match status" value="1"/>
</dbReference>
<accession>A0A2N3I897</accession>
<dbReference type="InterPro" id="IPR000843">
    <property type="entry name" value="HTH_LacI"/>
</dbReference>
<dbReference type="AlphaFoldDB" id="A0A2N3I897"/>
<protein>
    <submittedName>
        <fullName evidence="5">LacI family transcriptional regulator</fullName>
    </submittedName>
</protein>
<name>A0A2N3I897_9BACT</name>
<comment type="caution">
    <text evidence="5">The sequence shown here is derived from an EMBL/GenBank/DDBJ whole genome shotgun (WGS) entry which is preliminary data.</text>
</comment>
<organism evidence="5 6">
    <name type="scientific">Labilibaculum manganireducens</name>
    <dbReference type="NCBI Taxonomy" id="1940525"/>
    <lineage>
        <taxon>Bacteria</taxon>
        <taxon>Pseudomonadati</taxon>
        <taxon>Bacteroidota</taxon>
        <taxon>Bacteroidia</taxon>
        <taxon>Marinilabiliales</taxon>
        <taxon>Marinifilaceae</taxon>
        <taxon>Labilibaculum</taxon>
    </lineage>
</organism>
<evidence type="ECO:0000256" key="2">
    <source>
        <dbReference type="ARBA" id="ARBA00023125"/>
    </source>
</evidence>
<keyword evidence="2" id="KW-0238">DNA-binding</keyword>
<reference evidence="5 6" key="1">
    <citation type="journal article" date="2017" name="Front. Microbiol.">
        <title>Labilibaculum manganireducens gen. nov., sp. nov. and Labilibaculum filiforme sp. nov., Novel Bacteroidetes Isolated from Subsurface Sediments of the Baltic Sea.</title>
        <authorList>
            <person name="Vandieken V."/>
            <person name="Marshall I.P."/>
            <person name="Niemann H."/>
            <person name="Engelen B."/>
            <person name="Cypionka H."/>
        </authorList>
    </citation>
    <scope>NUCLEOTIDE SEQUENCE [LARGE SCALE GENOMIC DNA]</scope>
    <source>
        <strain evidence="5 6">59.10-2M</strain>
    </source>
</reference>
<dbReference type="Pfam" id="PF00356">
    <property type="entry name" value="LacI"/>
    <property type="match status" value="1"/>
</dbReference>
<dbReference type="PROSITE" id="PS50932">
    <property type="entry name" value="HTH_LACI_2"/>
    <property type="match status" value="1"/>
</dbReference>
<evidence type="ECO:0000256" key="3">
    <source>
        <dbReference type="ARBA" id="ARBA00023163"/>
    </source>
</evidence>
<evidence type="ECO:0000256" key="1">
    <source>
        <dbReference type="ARBA" id="ARBA00023015"/>
    </source>
</evidence>
<evidence type="ECO:0000313" key="5">
    <source>
        <dbReference type="EMBL" id="PKQ66483.1"/>
    </source>
</evidence>
<dbReference type="PROSITE" id="PS00356">
    <property type="entry name" value="HTH_LACI_1"/>
    <property type="match status" value="1"/>
</dbReference>
<keyword evidence="1" id="KW-0805">Transcription regulation</keyword>
<dbReference type="EMBL" id="MVDE01000014">
    <property type="protein sequence ID" value="PKQ66483.1"/>
    <property type="molecule type" value="Genomic_DNA"/>
</dbReference>
<dbReference type="Proteomes" id="UP000233618">
    <property type="component" value="Unassembled WGS sequence"/>
</dbReference>
<dbReference type="CDD" id="cd01392">
    <property type="entry name" value="HTH_LacI"/>
    <property type="match status" value="1"/>
</dbReference>
<dbReference type="SUPFAM" id="SSF47413">
    <property type="entry name" value="lambda repressor-like DNA-binding domains"/>
    <property type="match status" value="1"/>
</dbReference>
<dbReference type="InterPro" id="IPR028082">
    <property type="entry name" value="Peripla_BP_I"/>
</dbReference>
<dbReference type="InterPro" id="IPR025997">
    <property type="entry name" value="SBP_2_dom"/>
</dbReference>
<keyword evidence="6" id="KW-1185">Reference proteome</keyword>
<feature type="domain" description="HTH lacI-type" evidence="4">
    <location>
        <begin position="6"/>
        <end position="60"/>
    </location>
</feature>